<dbReference type="AlphaFoldDB" id="A0A059F0P6"/>
<evidence type="ECO:0000313" key="1">
    <source>
        <dbReference type="EMBL" id="KCZ80682.1"/>
    </source>
</evidence>
<gene>
    <name evidence="1" type="ORF">H312_01890</name>
</gene>
<reference evidence="1 2" key="2">
    <citation type="submission" date="2014-03" db="EMBL/GenBank/DDBJ databases">
        <title>The Genome Sequence of Anncaliia algerae insect isolate PRA339.</title>
        <authorList>
            <consortium name="The Broad Institute Genome Sequencing Platform"/>
            <consortium name="The Broad Institute Genome Sequencing Center for Infectious Disease"/>
            <person name="Cuomo C."/>
            <person name="Becnel J."/>
            <person name="Sanscrainte N."/>
            <person name="Walker B."/>
            <person name="Young S.K."/>
            <person name="Zeng Q."/>
            <person name="Gargeya S."/>
            <person name="Fitzgerald M."/>
            <person name="Haas B."/>
            <person name="Abouelleil A."/>
            <person name="Alvarado L."/>
            <person name="Arachchi H.M."/>
            <person name="Berlin A.M."/>
            <person name="Chapman S.B."/>
            <person name="Dewar J."/>
            <person name="Goldberg J."/>
            <person name="Griggs A."/>
            <person name="Gujja S."/>
            <person name="Hansen M."/>
            <person name="Howarth C."/>
            <person name="Imamovic A."/>
            <person name="Larimer J."/>
            <person name="McCowan C."/>
            <person name="Murphy C."/>
            <person name="Neiman D."/>
            <person name="Pearson M."/>
            <person name="Priest M."/>
            <person name="Roberts A."/>
            <person name="Saif S."/>
            <person name="Shea T."/>
            <person name="Sisk P."/>
            <person name="Sykes S."/>
            <person name="Wortman J."/>
            <person name="Nusbaum C."/>
            <person name="Birren B."/>
        </authorList>
    </citation>
    <scope>NUCLEOTIDE SEQUENCE [LARGE SCALE GENOMIC DNA]</scope>
    <source>
        <strain evidence="1 2">PRA339</strain>
    </source>
</reference>
<evidence type="ECO:0000313" key="2">
    <source>
        <dbReference type="Proteomes" id="UP000030655"/>
    </source>
</evidence>
<proteinExistence type="predicted"/>
<accession>A0A059F0P6</accession>
<dbReference type="HOGENOM" id="CLU_2305380_0_0_1"/>
<dbReference type="VEuPathDB" id="MicrosporidiaDB:H312_01890"/>
<dbReference type="Proteomes" id="UP000030655">
    <property type="component" value="Unassembled WGS sequence"/>
</dbReference>
<reference evidence="2" key="1">
    <citation type="submission" date="2013-02" db="EMBL/GenBank/DDBJ databases">
        <authorList>
            <consortium name="The Broad Institute Genome Sequencing Platform"/>
            <person name="Cuomo C."/>
            <person name="Becnel J."/>
            <person name="Sanscrainte N."/>
            <person name="Walker B."/>
            <person name="Young S.K."/>
            <person name="Zeng Q."/>
            <person name="Gargeya S."/>
            <person name="Fitzgerald M."/>
            <person name="Haas B."/>
            <person name="Abouelleil A."/>
            <person name="Alvarado L."/>
            <person name="Arachchi H.M."/>
            <person name="Berlin A.M."/>
            <person name="Chapman S.B."/>
            <person name="Dewar J."/>
            <person name="Goldberg J."/>
            <person name="Griggs A."/>
            <person name="Gujja S."/>
            <person name="Hansen M."/>
            <person name="Howarth C."/>
            <person name="Imamovic A."/>
            <person name="Larimer J."/>
            <person name="McCowan C."/>
            <person name="Murphy C."/>
            <person name="Neiman D."/>
            <person name="Pearson M."/>
            <person name="Priest M."/>
            <person name="Roberts A."/>
            <person name="Saif S."/>
            <person name="Shea T."/>
            <person name="Sisk P."/>
            <person name="Sykes S."/>
            <person name="Wortman J."/>
            <person name="Nusbaum C."/>
            <person name="Birren B."/>
        </authorList>
    </citation>
    <scope>NUCLEOTIDE SEQUENCE [LARGE SCALE GENOMIC DNA]</scope>
    <source>
        <strain evidence="2">PRA339</strain>
    </source>
</reference>
<protein>
    <submittedName>
        <fullName evidence="1">Uncharacterized protein</fullName>
    </submittedName>
</protein>
<dbReference type="EMBL" id="KK365167">
    <property type="protein sequence ID" value="KCZ80682.1"/>
    <property type="molecule type" value="Genomic_DNA"/>
</dbReference>
<organism evidence="1 2">
    <name type="scientific">Anncaliia algerae PRA339</name>
    <dbReference type="NCBI Taxonomy" id="1288291"/>
    <lineage>
        <taxon>Eukaryota</taxon>
        <taxon>Fungi</taxon>
        <taxon>Fungi incertae sedis</taxon>
        <taxon>Microsporidia</taxon>
        <taxon>Tubulinosematoidea</taxon>
        <taxon>Tubulinosematidae</taxon>
        <taxon>Anncaliia</taxon>
    </lineage>
</organism>
<name>A0A059F0P6_9MICR</name>
<keyword evidence="2" id="KW-1185">Reference proteome</keyword>
<sequence>MSATPNPLFRDILYIFLFKLKGLCLKFSFKNIGFLKIVYILISKDLISFELKFYPLLIIFKFKYILNIKLIVGCLEHFLLGFLRKVDLIAYFVPVSLFKL</sequence>